<dbReference type="GO" id="GO:0005886">
    <property type="term" value="C:plasma membrane"/>
    <property type="evidence" value="ECO:0007669"/>
    <property type="project" value="UniProtKB-SubCell"/>
</dbReference>
<feature type="domain" description="ABC transmembrane type-2" evidence="9">
    <location>
        <begin position="130"/>
        <end position="367"/>
    </location>
</feature>
<dbReference type="PANTHER" id="PTHR30294">
    <property type="entry name" value="MEMBRANE COMPONENT OF ABC TRANSPORTER YHHJ-RELATED"/>
    <property type="match status" value="1"/>
</dbReference>
<evidence type="ECO:0000256" key="5">
    <source>
        <dbReference type="ARBA" id="ARBA00022692"/>
    </source>
</evidence>
<keyword evidence="4" id="KW-1003">Cell membrane</keyword>
<keyword evidence="3" id="KW-0813">Transport</keyword>
<keyword evidence="11" id="KW-1185">Reference proteome</keyword>
<comment type="subcellular location">
    <subcellularLocation>
        <location evidence="1">Cell membrane</location>
        <topology evidence="1">Multi-pass membrane protein</topology>
    </subcellularLocation>
</comment>
<dbReference type="EMBL" id="FNCA01000001">
    <property type="protein sequence ID" value="SDF23060.1"/>
    <property type="molecule type" value="Genomic_DNA"/>
</dbReference>
<organism evidence="10 11">
    <name type="scientific">Methanolobus vulcani</name>
    <dbReference type="NCBI Taxonomy" id="38026"/>
    <lineage>
        <taxon>Archaea</taxon>
        <taxon>Methanobacteriati</taxon>
        <taxon>Methanobacteriota</taxon>
        <taxon>Stenosarchaea group</taxon>
        <taxon>Methanomicrobia</taxon>
        <taxon>Methanosarcinales</taxon>
        <taxon>Methanosarcinaceae</taxon>
        <taxon>Methanolobus</taxon>
    </lineage>
</organism>
<evidence type="ECO:0000256" key="4">
    <source>
        <dbReference type="ARBA" id="ARBA00022475"/>
    </source>
</evidence>
<dbReference type="InterPro" id="IPR013525">
    <property type="entry name" value="ABC2_TM"/>
</dbReference>
<dbReference type="InterPro" id="IPR047817">
    <property type="entry name" value="ABC2_TM_bact-type"/>
</dbReference>
<dbReference type="AlphaFoldDB" id="A0A7Z7FD04"/>
<dbReference type="Proteomes" id="UP000199259">
    <property type="component" value="Unassembled WGS sequence"/>
</dbReference>
<evidence type="ECO:0000313" key="11">
    <source>
        <dbReference type="Proteomes" id="UP000199259"/>
    </source>
</evidence>
<comment type="similarity">
    <text evidence="2">Belongs to the ABC-2 integral membrane protein family.</text>
</comment>
<reference evidence="10 11" key="1">
    <citation type="submission" date="2016-10" db="EMBL/GenBank/DDBJ databases">
        <authorList>
            <person name="Varghese N."/>
            <person name="Submissions S."/>
        </authorList>
    </citation>
    <scope>NUCLEOTIDE SEQUENCE [LARGE SCALE GENOMIC DNA]</scope>
    <source>
        <strain evidence="10 11">PL 12/M</strain>
    </source>
</reference>
<feature type="transmembrane region" description="Helical" evidence="8">
    <location>
        <begin position="346"/>
        <end position="364"/>
    </location>
</feature>
<feature type="transmembrane region" description="Helical" evidence="8">
    <location>
        <begin position="225"/>
        <end position="246"/>
    </location>
</feature>
<evidence type="ECO:0000256" key="3">
    <source>
        <dbReference type="ARBA" id="ARBA00022448"/>
    </source>
</evidence>
<feature type="transmembrane region" description="Helical" evidence="8">
    <location>
        <begin position="26"/>
        <end position="46"/>
    </location>
</feature>
<dbReference type="RefSeq" id="WP_091707690.1">
    <property type="nucleotide sequence ID" value="NZ_FNCA01000001.1"/>
</dbReference>
<dbReference type="OrthoDB" id="147058at2157"/>
<keyword evidence="7 8" id="KW-0472">Membrane</keyword>
<feature type="transmembrane region" description="Helical" evidence="8">
    <location>
        <begin position="252"/>
        <end position="274"/>
    </location>
</feature>
<dbReference type="GO" id="GO:0140359">
    <property type="term" value="F:ABC-type transporter activity"/>
    <property type="evidence" value="ECO:0007669"/>
    <property type="project" value="InterPro"/>
</dbReference>
<proteinExistence type="inferred from homology"/>
<evidence type="ECO:0000256" key="6">
    <source>
        <dbReference type="ARBA" id="ARBA00022989"/>
    </source>
</evidence>
<evidence type="ECO:0000256" key="2">
    <source>
        <dbReference type="ARBA" id="ARBA00007783"/>
    </source>
</evidence>
<evidence type="ECO:0000313" key="10">
    <source>
        <dbReference type="EMBL" id="SDF23060.1"/>
    </source>
</evidence>
<gene>
    <name evidence="10" type="ORF">SAMN04488589_0056</name>
</gene>
<name>A0A7Z7FD04_9EURY</name>
<comment type="caution">
    <text evidence="10">The sequence shown here is derived from an EMBL/GenBank/DDBJ whole genome shotgun (WGS) entry which is preliminary data.</text>
</comment>
<keyword evidence="6 8" id="KW-1133">Transmembrane helix</keyword>
<dbReference type="Pfam" id="PF12698">
    <property type="entry name" value="ABC2_membrane_3"/>
    <property type="match status" value="1"/>
</dbReference>
<feature type="transmembrane region" description="Helical" evidence="8">
    <location>
        <begin position="286"/>
        <end position="306"/>
    </location>
</feature>
<evidence type="ECO:0000256" key="1">
    <source>
        <dbReference type="ARBA" id="ARBA00004651"/>
    </source>
</evidence>
<dbReference type="InterPro" id="IPR051449">
    <property type="entry name" value="ABC-2_transporter_component"/>
</dbReference>
<keyword evidence="5 8" id="KW-0812">Transmembrane</keyword>
<dbReference type="PANTHER" id="PTHR30294:SF29">
    <property type="entry name" value="MULTIDRUG ABC TRANSPORTER PERMEASE YBHS-RELATED"/>
    <property type="match status" value="1"/>
</dbReference>
<accession>A0A7Z7FD04</accession>
<evidence type="ECO:0000259" key="9">
    <source>
        <dbReference type="PROSITE" id="PS51012"/>
    </source>
</evidence>
<protein>
    <submittedName>
        <fullName evidence="10">ABC-2 type transport system permease protein</fullName>
    </submittedName>
</protein>
<evidence type="ECO:0000256" key="8">
    <source>
        <dbReference type="SAM" id="Phobius"/>
    </source>
</evidence>
<evidence type="ECO:0000256" key="7">
    <source>
        <dbReference type="ARBA" id="ARBA00023136"/>
    </source>
</evidence>
<sequence length="368" mass="40511">MTIMSEIRHAWIITVKEFRQLSRKKALMVPLFLFPIIMIIFFGYGMGGTVKNAPILIVNDDTGMASSSLVQEIGTYTSTYDGSPMFKVTYTKDMARAEAESKIDAGMYKAVLLIPHDYSDRLAKNEDVILTLLTDSSDTTTSGIIINFMIQLMSRSGPASLDVPNIYGNLEYLDFLTPAVIALTIFMGSVATTGSAIAGEKEDGTIVRILMTPVSRRSVILGKTLYQLILQIARAVILILAAYFLVGFHMNGSWLLVALVLVIFTLGGVGMGIVMSTRVDDMESFFQLNLLVTLPSMFVTGVFFPLSSVPNWMRYIAYCLPLTYANEAMRTIMIKGQGLSAISTDLIILSFFALITFGAGVHLFRREA</sequence>
<dbReference type="PROSITE" id="PS51012">
    <property type="entry name" value="ABC_TM2"/>
    <property type="match status" value="1"/>
</dbReference>
<dbReference type="Gene3D" id="3.40.1710.10">
    <property type="entry name" value="abc type-2 transporter like domain"/>
    <property type="match status" value="1"/>
</dbReference>